<evidence type="ECO:0000313" key="2">
    <source>
        <dbReference type="Proteomes" id="UP000643207"/>
    </source>
</evidence>
<evidence type="ECO:0000313" key="1">
    <source>
        <dbReference type="EMBL" id="MBL0718837.1"/>
    </source>
</evidence>
<dbReference type="Pfam" id="PF11249">
    <property type="entry name" value="DUF3047"/>
    <property type="match status" value="1"/>
</dbReference>
<dbReference type="Proteomes" id="UP000643207">
    <property type="component" value="Unassembled WGS sequence"/>
</dbReference>
<comment type="caution">
    <text evidence="1">The sequence shown here is derived from an EMBL/GenBank/DDBJ whole genome shotgun (WGS) entry which is preliminary data.</text>
</comment>
<dbReference type="InterPro" id="IPR021409">
    <property type="entry name" value="DUF3047"/>
</dbReference>
<dbReference type="EMBL" id="JAERRA010000001">
    <property type="protein sequence ID" value="MBL0718837.1"/>
    <property type="molecule type" value="Genomic_DNA"/>
</dbReference>
<accession>A0A9X0XDK5</accession>
<protein>
    <submittedName>
        <fullName evidence="1">DUF3047 domain-containing protein</fullName>
    </submittedName>
</protein>
<gene>
    <name evidence="1" type="ORF">JI742_02940</name>
</gene>
<proteinExistence type="predicted"/>
<name>A0A9X0XDK5_9BURK</name>
<reference evidence="1 2" key="1">
    <citation type="submission" date="2021-01" db="EMBL/GenBank/DDBJ databases">
        <title>Piscinibacter sp. Jin2 Genome sequencing and assembly.</title>
        <authorList>
            <person name="Kim I."/>
        </authorList>
    </citation>
    <scope>NUCLEOTIDE SEQUENCE [LARGE SCALE GENOMIC DNA]</scope>
    <source>
        <strain evidence="1 2">Jin2</strain>
    </source>
</reference>
<organism evidence="1 2">
    <name type="scientific">Aquariibacter lacus</name>
    <dbReference type="NCBI Taxonomy" id="2801332"/>
    <lineage>
        <taxon>Bacteria</taxon>
        <taxon>Pseudomonadati</taxon>
        <taxon>Pseudomonadota</taxon>
        <taxon>Betaproteobacteria</taxon>
        <taxon>Burkholderiales</taxon>
        <taxon>Sphaerotilaceae</taxon>
        <taxon>Aquariibacter</taxon>
    </lineage>
</organism>
<keyword evidence="2" id="KW-1185">Reference proteome</keyword>
<sequence length="259" mass="27191">MSAGGPAGGRRAGAAVFSLLGLLALVGLAVGAGPVAAAEPVWVGRFDAGLEPWREKALKPGLTPNRHRLRAWDGRAAVEIRSAKSFSLLARPLAVDLAATPVLCWAWRIDAPLKTARLGDKAGDDYAARLYISLAIPPEDQGFALRAKLALGRSIFGPELPDAALNYVWDGQAAVGTAQPNAYTDRAMMIVQRSGAAQAGTWVQERRDIAADARRHFGASARPVQIALAVDTDNTGESAEAGFADLHFVAADQPCAPPP</sequence>
<dbReference type="RefSeq" id="WP_201823862.1">
    <property type="nucleotide sequence ID" value="NZ_JAERRA010000001.1"/>
</dbReference>
<dbReference type="AlphaFoldDB" id="A0A9X0XDK5"/>